<reference evidence="1" key="2">
    <citation type="journal article" date="2015" name="Fish Shellfish Immunol.">
        <title>Early steps in the European eel (Anguilla anguilla)-Vibrio vulnificus interaction in the gills: Role of the RtxA13 toxin.</title>
        <authorList>
            <person name="Callol A."/>
            <person name="Pajuelo D."/>
            <person name="Ebbesson L."/>
            <person name="Teles M."/>
            <person name="MacKenzie S."/>
            <person name="Amaro C."/>
        </authorList>
    </citation>
    <scope>NUCLEOTIDE SEQUENCE</scope>
</reference>
<accession>A0A0E9VUC5</accession>
<evidence type="ECO:0000313" key="1">
    <source>
        <dbReference type="EMBL" id="JAH80920.1"/>
    </source>
</evidence>
<sequence length="20" mass="2225">MCCAIPNVMRVPDLMPSSFL</sequence>
<proteinExistence type="predicted"/>
<name>A0A0E9VUC5_ANGAN</name>
<dbReference type="AlphaFoldDB" id="A0A0E9VUC5"/>
<reference evidence="1" key="1">
    <citation type="submission" date="2014-11" db="EMBL/GenBank/DDBJ databases">
        <authorList>
            <person name="Amaro Gonzalez C."/>
        </authorList>
    </citation>
    <scope>NUCLEOTIDE SEQUENCE</scope>
</reference>
<protein>
    <submittedName>
        <fullName evidence="1">Uncharacterized protein</fullName>
    </submittedName>
</protein>
<organism evidence="1">
    <name type="scientific">Anguilla anguilla</name>
    <name type="common">European freshwater eel</name>
    <name type="synonym">Muraena anguilla</name>
    <dbReference type="NCBI Taxonomy" id="7936"/>
    <lineage>
        <taxon>Eukaryota</taxon>
        <taxon>Metazoa</taxon>
        <taxon>Chordata</taxon>
        <taxon>Craniata</taxon>
        <taxon>Vertebrata</taxon>
        <taxon>Euteleostomi</taxon>
        <taxon>Actinopterygii</taxon>
        <taxon>Neopterygii</taxon>
        <taxon>Teleostei</taxon>
        <taxon>Anguilliformes</taxon>
        <taxon>Anguillidae</taxon>
        <taxon>Anguilla</taxon>
    </lineage>
</organism>
<dbReference type="EMBL" id="GBXM01027657">
    <property type="protein sequence ID" value="JAH80920.1"/>
    <property type="molecule type" value="Transcribed_RNA"/>
</dbReference>